<protein>
    <submittedName>
        <fullName evidence="4">Glycoside hydrolase family 88 protein</fullName>
    </submittedName>
</protein>
<keyword evidence="5" id="KW-1185">Reference proteome</keyword>
<keyword evidence="1 4" id="KW-0378">Hydrolase</keyword>
<dbReference type="Proteomes" id="UP001175228">
    <property type="component" value="Unassembled WGS sequence"/>
</dbReference>
<dbReference type="InterPro" id="IPR012341">
    <property type="entry name" value="6hp_glycosidase-like_sf"/>
</dbReference>
<reference evidence="4" key="1">
    <citation type="submission" date="2023-06" db="EMBL/GenBank/DDBJ databases">
        <authorList>
            <consortium name="Lawrence Berkeley National Laboratory"/>
            <person name="Ahrendt S."/>
            <person name="Sahu N."/>
            <person name="Indic B."/>
            <person name="Wong-Bajracharya J."/>
            <person name="Merenyi Z."/>
            <person name="Ke H.-M."/>
            <person name="Monk M."/>
            <person name="Kocsube S."/>
            <person name="Drula E."/>
            <person name="Lipzen A."/>
            <person name="Balint B."/>
            <person name="Henrissat B."/>
            <person name="Andreopoulos B."/>
            <person name="Martin F.M."/>
            <person name="Harder C.B."/>
            <person name="Rigling D."/>
            <person name="Ford K.L."/>
            <person name="Foster G.D."/>
            <person name="Pangilinan J."/>
            <person name="Papanicolaou A."/>
            <person name="Barry K."/>
            <person name="LaButti K."/>
            <person name="Viragh M."/>
            <person name="Koriabine M."/>
            <person name="Yan M."/>
            <person name="Riley R."/>
            <person name="Champramary S."/>
            <person name="Plett K.L."/>
            <person name="Tsai I.J."/>
            <person name="Slot J."/>
            <person name="Sipos G."/>
            <person name="Plett J."/>
            <person name="Nagy L.G."/>
            <person name="Grigoriev I.V."/>
        </authorList>
    </citation>
    <scope>NUCLEOTIDE SEQUENCE</scope>
    <source>
        <strain evidence="4">HWK02</strain>
    </source>
</reference>
<dbReference type="InterPro" id="IPR052369">
    <property type="entry name" value="UG_Glycosaminoglycan_Hydrolase"/>
</dbReference>
<gene>
    <name evidence="4" type="ORF">EDD18DRAFT_1080117</name>
</gene>
<dbReference type="SUPFAM" id="SSF48208">
    <property type="entry name" value="Six-hairpin glycosidases"/>
    <property type="match status" value="1"/>
</dbReference>
<comment type="caution">
    <text evidence="4">The sequence shown here is derived from an EMBL/GenBank/DDBJ whole genome shotgun (WGS) entry which is preliminary data.</text>
</comment>
<evidence type="ECO:0000313" key="4">
    <source>
        <dbReference type="EMBL" id="KAK0492186.1"/>
    </source>
</evidence>
<evidence type="ECO:0000256" key="2">
    <source>
        <dbReference type="ARBA" id="ARBA00038358"/>
    </source>
</evidence>
<dbReference type="PANTHER" id="PTHR36845:SF1">
    <property type="entry name" value="HYDROLASE, PUTATIVE (AFU_ORTHOLOGUE AFUA_7G05090)-RELATED"/>
    <property type="match status" value="1"/>
</dbReference>
<feature type="signal peptide" evidence="3">
    <location>
        <begin position="1"/>
        <end position="15"/>
    </location>
</feature>
<dbReference type="GO" id="GO:0052757">
    <property type="term" value="F:chondroitin hydrolase activity"/>
    <property type="evidence" value="ECO:0007669"/>
    <property type="project" value="TreeGrafter"/>
</dbReference>
<feature type="chain" id="PRO_5041370877" evidence="3">
    <location>
        <begin position="16"/>
        <end position="393"/>
    </location>
</feature>
<keyword evidence="3" id="KW-0732">Signal</keyword>
<dbReference type="AlphaFoldDB" id="A0AA39PYR5"/>
<comment type="similarity">
    <text evidence="2">Belongs to the glycosyl hydrolase 88 family.</text>
</comment>
<dbReference type="InterPro" id="IPR008928">
    <property type="entry name" value="6-hairpin_glycosidase_sf"/>
</dbReference>
<organism evidence="4 5">
    <name type="scientific">Armillaria luteobubalina</name>
    <dbReference type="NCBI Taxonomy" id="153913"/>
    <lineage>
        <taxon>Eukaryota</taxon>
        <taxon>Fungi</taxon>
        <taxon>Dikarya</taxon>
        <taxon>Basidiomycota</taxon>
        <taxon>Agaricomycotina</taxon>
        <taxon>Agaricomycetes</taxon>
        <taxon>Agaricomycetidae</taxon>
        <taxon>Agaricales</taxon>
        <taxon>Marasmiineae</taxon>
        <taxon>Physalacriaceae</taxon>
        <taxon>Armillaria</taxon>
    </lineage>
</organism>
<sequence length="393" mass="43260">MLTTSVFLVAHLALAQTITRDLYSSLIPSKVLATAKKLNNKFLQYTDSSAGVWKLFSADKWTSGFFPATLYALEKRKMLCGVTSVNRLDAADWADLGRKTSARLAALTKSNNVGHDVGFLSFPFVHELDIYPNNVTAANIVNGFAKYLAGRFNPTVGCTRSWHSSDPTDFVVIIDNMMNLDVLMVSAHLTGNTTLSNIAISHADTTMKNHIRPDGSTWHVVQYNTTTGDVTVKRTSQGYSNDSTWSRGQAWAVYGFANMYHWTGDDNYLVTARRAATYFLETLPSNGIVPWDFNAPVTDRPADSSAATIVATGLLLLSEVETDTVNKKKWSDAAIKILNDITSLAWDPSWESLLANGTVNKPGNNYLTGTVYGDYYYIVAGNELIRMGLAECR</sequence>
<dbReference type="GO" id="GO:0000272">
    <property type="term" value="P:polysaccharide catabolic process"/>
    <property type="evidence" value="ECO:0007669"/>
    <property type="project" value="TreeGrafter"/>
</dbReference>
<proteinExistence type="inferred from homology"/>
<evidence type="ECO:0000256" key="3">
    <source>
        <dbReference type="SAM" id="SignalP"/>
    </source>
</evidence>
<dbReference type="EMBL" id="JAUEPU010000031">
    <property type="protein sequence ID" value="KAK0492186.1"/>
    <property type="molecule type" value="Genomic_DNA"/>
</dbReference>
<dbReference type="Gene3D" id="1.50.10.10">
    <property type="match status" value="1"/>
</dbReference>
<evidence type="ECO:0000256" key="1">
    <source>
        <dbReference type="ARBA" id="ARBA00022801"/>
    </source>
</evidence>
<name>A0AA39PYR5_9AGAR</name>
<evidence type="ECO:0000313" key="5">
    <source>
        <dbReference type="Proteomes" id="UP001175228"/>
    </source>
</evidence>
<accession>A0AA39PYR5</accession>
<dbReference type="PANTHER" id="PTHR36845">
    <property type="entry name" value="HYDROLASE, PUTATIVE (AFU_ORTHOLOGUE AFUA_7G05090)-RELATED"/>
    <property type="match status" value="1"/>
</dbReference>